<evidence type="ECO:0000313" key="2">
    <source>
        <dbReference type="Proteomes" id="UP000324800"/>
    </source>
</evidence>
<evidence type="ECO:0000313" key="1">
    <source>
        <dbReference type="EMBL" id="KAA6365449.1"/>
    </source>
</evidence>
<protein>
    <submittedName>
        <fullName evidence="1">Uncharacterized protein</fullName>
    </submittedName>
</protein>
<proteinExistence type="predicted"/>
<organism evidence="1 2">
    <name type="scientific">Streblomastix strix</name>
    <dbReference type="NCBI Taxonomy" id="222440"/>
    <lineage>
        <taxon>Eukaryota</taxon>
        <taxon>Metamonada</taxon>
        <taxon>Preaxostyla</taxon>
        <taxon>Oxymonadida</taxon>
        <taxon>Streblomastigidae</taxon>
        <taxon>Streblomastix</taxon>
    </lineage>
</organism>
<accession>A0A5J4U523</accession>
<dbReference type="AlphaFoldDB" id="A0A5J4U523"/>
<dbReference type="EMBL" id="SNRW01020447">
    <property type="protein sequence ID" value="KAA6365449.1"/>
    <property type="molecule type" value="Genomic_DNA"/>
</dbReference>
<gene>
    <name evidence="1" type="ORF">EZS28_039025</name>
</gene>
<comment type="caution">
    <text evidence="1">The sequence shown here is derived from an EMBL/GenBank/DDBJ whole genome shotgun (WGS) entry which is preliminary data.</text>
</comment>
<feature type="non-terminal residue" evidence="1">
    <location>
        <position position="1"/>
    </location>
</feature>
<name>A0A5J4U523_9EUKA</name>
<sequence length="377" mass="43067">QIKKSGEVDDSPEASIPDEEKIRLGIIREALKDFQRMAKKDNQDKLRYDNLNAADNKINEYLKDSVELVQSMEKTRDGVNEFLNLIQEIKSKSTIGTPEEGIQAIRSISSHVGEINKLLNESRTLLDRITRVKTETTKLLEDANANSSGFANKKDRVKAERFMDGFSKIVEKINKNYDQAYEIFVELEKTGNQTIDLAEKAMILAKEREARQVSIYADTAYARIKTFYQKMGMKELPVEILAAIRDLYRLTTKGLTENTNNPGIPDAAKTLLQGISFYDDFAPQIETPLFSSSARDKSLDQKQIEIILKYLERQGYPLVSNSILTKRLLFGGVFFIANLPGKLRFKQGRFRPRYYLQQDVILRAFPGIKLRLFDSSL</sequence>
<dbReference type="Proteomes" id="UP000324800">
    <property type="component" value="Unassembled WGS sequence"/>
</dbReference>
<reference evidence="1 2" key="1">
    <citation type="submission" date="2019-03" db="EMBL/GenBank/DDBJ databases">
        <title>Single cell metagenomics reveals metabolic interactions within the superorganism composed of flagellate Streblomastix strix and complex community of Bacteroidetes bacteria on its surface.</title>
        <authorList>
            <person name="Treitli S.C."/>
            <person name="Kolisko M."/>
            <person name="Husnik F."/>
            <person name="Keeling P."/>
            <person name="Hampl V."/>
        </authorList>
    </citation>
    <scope>NUCLEOTIDE SEQUENCE [LARGE SCALE GENOMIC DNA]</scope>
    <source>
        <strain evidence="1">ST1C</strain>
    </source>
</reference>